<dbReference type="AlphaFoldDB" id="A0AAD2CWH6"/>
<gene>
    <name evidence="2" type="ORF">CYCCA115_LOCUS8717</name>
</gene>
<dbReference type="InterPro" id="IPR017853">
    <property type="entry name" value="GH"/>
</dbReference>
<dbReference type="GO" id="GO:0005975">
    <property type="term" value="P:carbohydrate metabolic process"/>
    <property type="evidence" value="ECO:0007669"/>
    <property type="project" value="InterPro"/>
</dbReference>
<evidence type="ECO:0000313" key="3">
    <source>
        <dbReference type="Proteomes" id="UP001295423"/>
    </source>
</evidence>
<dbReference type="PANTHER" id="PTHR42732:SF1">
    <property type="entry name" value="BETA-MANNOSIDASE"/>
    <property type="match status" value="1"/>
</dbReference>
<dbReference type="Proteomes" id="UP001295423">
    <property type="component" value="Unassembled WGS sequence"/>
</dbReference>
<dbReference type="SUPFAM" id="SSF51445">
    <property type="entry name" value="(Trans)glycosidases"/>
    <property type="match status" value="1"/>
</dbReference>
<proteinExistence type="predicted"/>
<dbReference type="InterPro" id="IPR051913">
    <property type="entry name" value="GH2_Domain-Containing"/>
</dbReference>
<dbReference type="Pfam" id="PF02836">
    <property type="entry name" value="Glyco_hydro_2_C"/>
    <property type="match status" value="1"/>
</dbReference>
<dbReference type="EMBL" id="CAKOGP040001191">
    <property type="protein sequence ID" value="CAJ1944060.1"/>
    <property type="molecule type" value="Genomic_DNA"/>
</dbReference>
<organism evidence="2 3">
    <name type="scientific">Cylindrotheca closterium</name>
    <dbReference type="NCBI Taxonomy" id="2856"/>
    <lineage>
        <taxon>Eukaryota</taxon>
        <taxon>Sar</taxon>
        <taxon>Stramenopiles</taxon>
        <taxon>Ochrophyta</taxon>
        <taxon>Bacillariophyta</taxon>
        <taxon>Bacillariophyceae</taxon>
        <taxon>Bacillariophycidae</taxon>
        <taxon>Bacillariales</taxon>
        <taxon>Bacillariaceae</taxon>
        <taxon>Cylindrotheca</taxon>
    </lineage>
</organism>
<dbReference type="GO" id="GO:0004553">
    <property type="term" value="F:hydrolase activity, hydrolyzing O-glycosyl compounds"/>
    <property type="evidence" value="ECO:0007669"/>
    <property type="project" value="InterPro"/>
</dbReference>
<dbReference type="Gene3D" id="3.20.20.80">
    <property type="entry name" value="Glycosidases"/>
    <property type="match status" value="1"/>
</dbReference>
<keyword evidence="3" id="KW-1185">Reference proteome</keyword>
<accession>A0AAD2CWH6</accession>
<feature type="domain" description="Glycoside hydrolase family 2 catalytic" evidence="1">
    <location>
        <begin position="2"/>
        <end position="129"/>
    </location>
</feature>
<reference evidence="2" key="1">
    <citation type="submission" date="2023-08" db="EMBL/GenBank/DDBJ databases">
        <authorList>
            <person name="Audoor S."/>
            <person name="Bilcke G."/>
        </authorList>
    </citation>
    <scope>NUCLEOTIDE SEQUENCE</scope>
</reference>
<comment type="caution">
    <text evidence="2">The sequence shown here is derived from an EMBL/GenBank/DDBJ whole genome shotgun (WGS) entry which is preliminary data.</text>
</comment>
<evidence type="ECO:0000313" key="2">
    <source>
        <dbReference type="EMBL" id="CAJ1944060.1"/>
    </source>
</evidence>
<sequence length="219" mass="24092">MKRDRNHPSVILWSFCNTNGCQGQQEVAGAVFQEVVDTYDGTRPTLANMMKYGGILSDTVDIQGVSYGPGENLDDCHANLPENPMIQSECCSCNTMQGEDAGCETTYNNPHYASDQGAFNGRCLEQTVNTSDSVAYAAVTLVWSFLTTTGNLLRLYGVNAGSGTASTVALMLNSYHPIELSTTMERMHNNYNYYIEKHVVNEVHLNGPNLPNATKYQYC</sequence>
<dbReference type="PANTHER" id="PTHR42732">
    <property type="entry name" value="BETA-GALACTOSIDASE"/>
    <property type="match status" value="1"/>
</dbReference>
<dbReference type="InterPro" id="IPR006103">
    <property type="entry name" value="Glyco_hydro_2_cat"/>
</dbReference>
<evidence type="ECO:0000259" key="1">
    <source>
        <dbReference type="Pfam" id="PF02836"/>
    </source>
</evidence>
<name>A0AAD2CWH6_9STRA</name>
<protein>
    <recommendedName>
        <fullName evidence="1">Glycoside hydrolase family 2 catalytic domain-containing protein</fullName>
    </recommendedName>
</protein>